<dbReference type="InterPro" id="IPR011990">
    <property type="entry name" value="TPR-like_helical_dom_sf"/>
</dbReference>
<comment type="caution">
    <text evidence="2">The sequence shown here is derived from an EMBL/GenBank/DDBJ whole genome shotgun (WGS) entry which is preliminary data.</text>
</comment>
<dbReference type="EMBL" id="JAPDMZ010000097">
    <property type="protein sequence ID" value="KAK0550202.1"/>
    <property type="molecule type" value="Genomic_DNA"/>
</dbReference>
<gene>
    <name evidence="2" type="ORF">OC846_003752</name>
</gene>
<reference evidence="2" key="1">
    <citation type="journal article" date="2023" name="PhytoFront">
        <title>Draft Genome Resources of Seven Strains of Tilletia horrida, Causal Agent of Kernel Smut of Rice.</title>
        <authorList>
            <person name="Khanal S."/>
            <person name="Antony Babu S."/>
            <person name="Zhou X.G."/>
        </authorList>
    </citation>
    <scope>NUCLEOTIDE SEQUENCE</scope>
    <source>
        <strain evidence="2">TX6</strain>
    </source>
</reference>
<dbReference type="SUPFAM" id="SSF48452">
    <property type="entry name" value="TPR-like"/>
    <property type="match status" value="1"/>
</dbReference>
<accession>A0AAN6GRJ6</accession>
<dbReference type="Proteomes" id="UP001176517">
    <property type="component" value="Unassembled WGS sequence"/>
</dbReference>
<dbReference type="Gene3D" id="1.25.40.10">
    <property type="entry name" value="Tetratricopeptide repeat domain"/>
    <property type="match status" value="1"/>
</dbReference>
<protein>
    <recommendedName>
        <fullName evidence="4">TPR-like protein</fullName>
    </recommendedName>
</protein>
<evidence type="ECO:0000313" key="2">
    <source>
        <dbReference type="EMBL" id="KAK0550202.1"/>
    </source>
</evidence>
<evidence type="ECO:0000256" key="1">
    <source>
        <dbReference type="SAM" id="MobiDB-lite"/>
    </source>
</evidence>
<proteinExistence type="predicted"/>
<name>A0AAN6GRJ6_9BASI</name>
<feature type="compositionally biased region" description="Acidic residues" evidence="1">
    <location>
        <begin position="10"/>
        <end position="26"/>
    </location>
</feature>
<feature type="region of interest" description="Disordered" evidence="1">
    <location>
        <begin position="1"/>
        <end position="26"/>
    </location>
</feature>
<dbReference type="AlphaFoldDB" id="A0AAN6GRJ6"/>
<evidence type="ECO:0008006" key="4">
    <source>
        <dbReference type="Google" id="ProtNLM"/>
    </source>
</evidence>
<evidence type="ECO:0000313" key="3">
    <source>
        <dbReference type="Proteomes" id="UP001176517"/>
    </source>
</evidence>
<sequence length="816" mass="90764">MDQQDKDWQAEDPDSPAEEEEEDSINEDGLDADTLLTQLRALAPTAGSYLDTVVTHLDSILESARASPSLQGRIEKFAIFVSRLFLQVAKQEQQNPQSRIAPGSYAHLIIIDLLRRLSNARDGLGEFAEMSEAQQRVECRGNASHLATVRNAFRVCVPILKHFIGRHDDEDQRTAFVSRFQKNPLKDISIRHLLQDAMEQTEQIDGVLEKMPPPFETIQILYDCIDAIQPYEGAQVRRFPIRSITSLNDTEQAAAELRQKWASNAAELLEDFLNHGEAAFGEPEFLSNVLDMGVMEVWAHRPQAAGLYFLIIAADARRRLEEDPASDAARITLTKALSAAAAVEHMDQALNTYDVATEAVQVMRPLFEKNQDLHNSRVMAAAVFQVANKDEEGNARDDGGECQTRSISRLDAAQEAVRLYTLALETDSTNMALKASLARSYRALAIRQDENDQFESSKASIGKAIALFRELVAYMPPLHTIQLAGCLETLAENLGEENEGQARTFETTMKEAISLLESMARAWPLSTLRHLYLLNLSLAQAINTDQDRLDGATDPATKALKYCKAYAEHTESDQNFTLGFLHNLRASIWISLENWHEGLADAEESIRWSRFLEEEDDDSVQSVIAAATSNVAWCEWMLGKDERVVSRYEECIKTLETVLDDQPSELVEELSVALARLSGAHLWLGNHELALETSSRAVHMARYGIRAPADQLVAPGEDDLSINPHTLGYALTFLAGAHFAMSQFEDAVKASAEAVEVMEEALTTVSKRKTTLLLHIRCLEALGRVEEAAEVKKKADNMPLLGYADKIGIVQDSSRS</sequence>
<keyword evidence="3" id="KW-1185">Reference proteome</keyword>
<organism evidence="2 3">
    <name type="scientific">Tilletia horrida</name>
    <dbReference type="NCBI Taxonomy" id="155126"/>
    <lineage>
        <taxon>Eukaryota</taxon>
        <taxon>Fungi</taxon>
        <taxon>Dikarya</taxon>
        <taxon>Basidiomycota</taxon>
        <taxon>Ustilaginomycotina</taxon>
        <taxon>Exobasidiomycetes</taxon>
        <taxon>Tilletiales</taxon>
        <taxon>Tilletiaceae</taxon>
        <taxon>Tilletia</taxon>
    </lineage>
</organism>